<dbReference type="InterPro" id="IPR000164">
    <property type="entry name" value="Histone_H3/CENP-A"/>
</dbReference>
<evidence type="ECO:0000256" key="4">
    <source>
        <dbReference type="ARBA" id="ARBA00023269"/>
    </source>
</evidence>
<feature type="domain" description="Core Histone H2A/H2B/H3" evidence="5">
    <location>
        <begin position="66"/>
        <end position="141"/>
    </location>
</feature>
<keyword evidence="4" id="KW-0238">DNA-binding</keyword>
<dbReference type="EMBL" id="PQXI01000908">
    <property type="protein sequence ID" value="TGO11607.1"/>
    <property type="molecule type" value="Genomic_DNA"/>
</dbReference>
<dbReference type="GO" id="GO:0030527">
    <property type="term" value="F:structural constituent of chromatin"/>
    <property type="evidence" value="ECO:0007669"/>
    <property type="project" value="InterPro"/>
</dbReference>
<keyword evidence="3" id="KW-0158">Chromosome</keyword>
<dbReference type="InterPro" id="IPR009072">
    <property type="entry name" value="Histone-fold"/>
</dbReference>
<dbReference type="PRINTS" id="PR00622">
    <property type="entry name" value="HISTONEH3"/>
</dbReference>
<dbReference type="AlphaFoldDB" id="A0A4Z1ERM6"/>
<dbReference type="GO" id="GO:0046982">
    <property type="term" value="F:protein heterodimerization activity"/>
    <property type="evidence" value="ECO:0007669"/>
    <property type="project" value="InterPro"/>
</dbReference>
<evidence type="ECO:0000259" key="5">
    <source>
        <dbReference type="Pfam" id="PF00125"/>
    </source>
</evidence>
<dbReference type="PANTHER" id="PTHR11426">
    <property type="entry name" value="HISTONE H3"/>
    <property type="match status" value="1"/>
</dbReference>
<evidence type="ECO:0000256" key="1">
    <source>
        <dbReference type="ARBA" id="ARBA00004286"/>
    </source>
</evidence>
<reference evidence="6 7" key="1">
    <citation type="submission" date="2017-12" db="EMBL/GenBank/DDBJ databases">
        <title>Comparative genomics of Botrytis spp.</title>
        <authorList>
            <person name="Valero-Jimenez C.A."/>
            <person name="Tapia P."/>
            <person name="Veloso J."/>
            <person name="Silva-Moreno E."/>
            <person name="Staats M."/>
            <person name="Valdes J.H."/>
            <person name="Van Kan J.A.L."/>
        </authorList>
    </citation>
    <scope>NUCLEOTIDE SEQUENCE [LARGE SCALE GENOMIC DNA]</scope>
    <source>
        <strain evidence="6 7">Bp0003</strain>
    </source>
</reference>
<dbReference type="GO" id="GO:0003677">
    <property type="term" value="F:DNA binding"/>
    <property type="evidence" value="ECO:0007669"/>
    <property type="project" value="InterPro"/>
</dbReference>
<keyword evidence="4" id="KW-0544">Nucleosome core</keyword>
<organism evidence="6 7">
    <name type="scientific">Botrytis paeoniae</name>
    <dbReference type="NCBI Taxonomy" id="278948"/>
    <lineage>
        <taxon>Eukaryota</taxon>
        <taxon>Fungi</taxon>
        <taxon>Dikarya</taxon>
        <taxon>Ascomycota</taxon>
        <taxon>Pezizomycotina</taxon>
        <taxon>Leotiomycetes</taxon>
        <taxon>Helotiales</taxon>
        <taxon>Sclerotiniaceae</taxon>
        <taxon>Botrytis</taxon>
    </lineage>
</organism>
<protein>
    <recommendedName>
        <fullName evidence="5">Core Histone H2A/H2B/H3 domain-containing protein</fullName>
    </recommendedName>
</protein>
<gene>
    <name evidence="6" type="ORF">BPAE_0911g00010</name>
</gene>
<comment type="caution">
    <text evidence="6">The sequence shown here is derived from an EMBL/GenBank/DDBJ whole genome shotgun (WGS) entry which is preliminary data.</text>
</comment>
<evidence type="ECO:0000256" key="2">
    <source>
        <dbReference type="ARBA" id="ARBA00010343"/>
    </source>
</evidence>
<evidence type="ECO:0000313" key="7">
    <source>
        <dbReference type="Proteomes" id="UP000297910"/>
    </source>
</evidence>
<keyword evidence="7" id="KW-1185">Reference proteome</keyword>
<sequence>MSDSNDSSLLQRYQPSTHSQKSVIVSSKKLKQIKTSKKIKIPIFKYKPKTLEADGRRVRDLKHLAREIKFYTNTWTNLIPPSAFARLVRQVAQNIKADLRFQASAIEALQEAAEMMLTIRFDILQDIARHAKRTTIMGRDAGLLQRTLKKAVGIDDVGLAPSQKGFYGYKY</sequence>
<dbReference type="InterPro" id="IPR007125">
    <property type="entry name" value="H2A/H2B/H3"/>
</dbReference>
<dbReference type="GO" id="GO:0000786">
    <property type="term" value="C:nucleosome"/>
    <property type="evidence" value="ECO:0007669"/>
    <property type="project" value="UniProtKB-KW"/>
</dbReference>
<dbReference type="SUPFAM" id="SSF47113">
    <property type="entry name" value="Histone-fold"/>
    <property type="match status" value="1"/>
</dbReference>
<comment type="subcellular location">
    <subcellularLocation>
        <location evidence="1">Chromosome</location>
    </subcellularLocation>
</comment>
<dbReference type="Proteomes" id="UP000297910">
    <property type="component" value="Unassembled WGS sequence"/>
</dbReference>
<dbReference type="SMART" id="SM00428">
    <property type="entry name" value="H3"/>
    <property type="match status" value="1"/>
</dbReference>
<dbReference type="Pfam" id="PF00125">
    <property type="entry name" value="Histone"/>
    <property type="match status" value="1"/>
</dbReference>
<dbReference type="Gene3D" id="1.10.20.10">
    <property type="entry name" value="Histone, subunit A"/>
    <property type="match status" value="1"/>
</dbReference>
<name>A0A4Z1ERM6_9HELO</name>
<proteinExistence type="inferred from homology"/>
<comment type="similarity">
    <text evidence="2">Belongs to the histone H3 family.</text>
</comment>
<evidence type="ECO:0000313" key="6">
    <source>
        <dbReference type="EMBL" id="TGO11607.1"/>
    </source>
</evidence>
<evidence type="ECO:0000256" key="3">
    <source>
        <dbReference type="ARBA" id="ARBA00022454"/>
    </source>
</evidence>
<accession>A0A4Z1ERM6</accession>